<feature type="domain" description="BAAT/Acyl-CoA thioester hydrolase C-terminal" evidence="2">
    <location>
        <begin position="102"/>
        <end position="260"/>
    </location>
</feature>
<dbReference type="Proteomes" id="UP000095131">
    <property type="component" value="Unassembled WGS sequence"/>
</dbReference>
<dbReference type="PANTHER" id="PTHR10824:SF4">
    <property type="entry name" value="ACYL-COENZYME A THIOESTERASE 1-LIKE"/>
    <property type="match status" value="1"/>
</dbReference>
<dbReference type="GO" id="GO:0047617">
    <property type="term" value="F:fatty acyl-CoA hydrolase activity"/>
    <property type="evidence" value="ECO:0007669"/>
    <property type="project" value="TreeGrafter"/>
</dbReference>
<dbReference type="InterPro" id="IPR014940">
    <property type="entry name" value="BAAT_C"/>
</dbReference>
<dbReference type="AlphaFoldDB" id="A0A1E3WFJ7"/>
<organism evidence="3 4">
    <name type="scientific">Vibrio scophthalmi</name>
    <dbReference type="NCBI Taxonomy" id="45658"/>
    <lineage>
        <taxon>Bacteria</taxon>
        <taxon>Pseudomonadati</taxon>
        <taxon>Pseudomonadota</taxon>
        <taxon>Gammaproteobacteria</taxon>
        <taxon>Vibrionales</taxon>
        <taxon>Vibrionaceae</taxon>
        <taxon>Vibrio</taxon>
    </lineage>
</organism>
<evidence type="ECO:0000259" key="2">
    <source>
        <dbReference type="Pfam" id="PF08840"/>
    </source>
</evidence>
<feature type="chain" id="PRO_5009139426" description="BAAT/Acyl-CoA thioester hydrolase C-terminal domain-containing protein" evidence="1">
    <location>
        <begin position="22"/>
        <end position="293"/>
    </location>
</feature>
<dbReference type="EMBL" id="MDCJ01000007">
    <property type="protein sequence ID" value="ODS04556.1"/>
    <property type="molecule type" value="Genomic_DNA"/>
</dbReference>
<evidence type="ECO:0000256" key="1">
    <source>
        <dbReference type="SAM" id="SignalP"/>
    </source>
</evidence>
<name>A0A1E3WFJ7_9VIBR</name>
<reference evidence="3 4" key="1">
    <citation type="submission" date="2016-08" db="EMBL/GenBank/DDBJ databases">
        <title>Genome sequencing of Vibrio scophthalmi strain FP3289, an isolated from Paralichthys olivaceus.</title>
        <authorList>
            <person name="Han H.-J."/>
        </authorList>
    </citation>
    <scope>NUCLEOTIDE SEQUENCE [LARGE SCALE GENOMIC DNA]</scope>
    <source>
        <strain evidence="3 4">FP3289</strain>
    </source>
</reference>
<evidence type="ECO:0000313" key="3">
    <source>
        <dbReference type="EMBL" id="ODS04556.1"/>
    </source>
</evidence>
<keyword evidence="1" id="KW-0732">Signal</keyword>
<comment type="caution">
    <text evidence="3">The sequence shown here is derived from an EMBL/GenBank/DDBJ whole genome shotgun (WGS) entry which is preliminary data.</text>
</comment>
<proteinExistence type="predicted"/>
<dbReference type="SUPFAM" id="SSF53474">
    <property type="entry name" value="alpha/beta-Hydrolases"/>
    <property type="match status" value="1"/>
</dbReference>
<feature type="signal peptide" evidence="1">
    <location>
        <begin position="1"/>
        <end position="21"/>
    </location>
</feature>
<dbReference type="OrthoDB" id="8922993at2"/>
<evidence type="ECO:0000313" key="4">
    <source>
        <dbReference type="Proteomes" id="UP000095131"/>
    </source>
</evidence>
<accession>A0A1E3WFJ7</accession>
<dbReference type="PATRIC" id="fig|45658.8.peg.3662"/>
<dbReference type="PANTHER" id="PTHR10824">
    <property type="entry name" value="ACYL-COENZYME A THIOESTERASE-RELATED"/>
    <property type="match status" value="1"/>
</dbReference>
<sequence>MRLFKTSILFATALTSFYSFAVSHRTVDNPAIVGELYYTEGRLNQPVIMILGGSEGGDFVTKSAVIRISANELVRKGYAVLSLSYFDQESPSKPIPASLTRVPLEYFELAFNWVQTQDDLKKNSIAVYGTSRGGELALLLASKFEFVELVVAGVPSAYAWSSYDRYRTEEVYLNLLETDPCQSSWTWGGKDVANICLKYSDNYSPWYKVIENEDLVEQFMIPVENSSAAILLTSARYDTVWPSYEMSNQIMSRLESSNYSYPFKHKSYLSDHFLHTRSWPDVSEFIELHYPPN</sequence>
<dbReference type="GO" id="GO:0006637">
    <property type="term" value="P:acyl-CoA metabolic process"/>
    <property type="evidence" value="ECO:0007669"/>
    <property type="project" value="TreeGrafter"/>
</dbReference>
<dbReference type="GO" id="GO:0006631">
    <property type="term" value="P:fatty acid metabolic process"/>
    <property type="evidence" value="ECO:0007669"/>
    <property type="project" value="TreeGrafter"/>
</dbReference>
<protein>
    <recommendedName>
        <fullName evidence="2">BAAT/Acyl-CoA thioester hydrolase C-terminal domain-containing protein</fullName>
    </recommendedName>
</protein>
<dbReference type="Pfam" id="PF08840">
    <property type="entry name" value="BAAT_C"/>
    <property type="match status" value="1"/>
</dbReference>
<dbReference type="RefSeq" id="WP_069447740.1">
    <property type="nucleotide sequence ID" value="NZ_MDCJ01000007.1"/>
</dbReference>
<dbReference type="Gene3D" id="3.40.50.1820">
    <property type="entry name" value="alpha/beta hydrolase"/>
    <property type="match status" value="1"/>
</dbReference>
<dbReference type="InterPro" id="IPR029058">
    <property type="entry name" value="AB_hydrolase_fold"/>
</dbReference>
<gene>
    <name evidence="3" type="ORF">VSF3289_03695</name>
</gene>